<dbReference type="Proteomes" id="UP000593566">
    <property type="component" value="Unassembled WGS sequence"/>
</dbReference>
<evidence type="ECO:0000256" key="1">
    <source>
        <dbReference type="SAM" id="MobiDB-lite"/>
    </source>
</evidence>
<gene>
    <name evidence="4" type="ORF">HO133_001684</name>
</gene>
<keyword evidence="5" id="KW-1185">Reference proteome</keyword>
<feature type="transmembrane region" description="Helical" evidence="2">
    <location>
        <begin position="205"/>
        <end position="225"/>
    </location>
</feature>
<sequence>MSEIEKRDQEPSSPFADLHDVDSANGSTTQGSPAESIASVYTAREDFFRLEDLTLEKATNLGYPTEQTFEQPFDSSSSSEDLERGVVAPVLVQQQLGAHDYEKPGALAVMRKGSDPAASYKISHPPDQLPNLPHKRDRKILRGLRYNLLAVYQRLFSVVFIGNMIALIVEVVLHRHSHPFGPPLSNLATAVAANVMGAILIRQEYVINSLYNIFCWTPLWMPLWFRRVVSKLYHFGGVHSGCAVSATAWFILYSALVTKRYADGDFNEPAVIAITYILLALFLALCVFAIPKLRIFSHNTFEAVHRFGGWTAVALFWVEILLVLHAESNIPGTDSFGSLVVQAPAFWFLLVVTFFIILPWIRLRKVEAFPEVLSKHAVRIHFKYSYENIGNVIGLRITHNPMKEWHAFATIPDADGSSFSLIVSDNGDWTKKQIMEPAHSYWIRGIPVTGVLRMATVFRRIVLVATGSGIGPCLSFLTSHPIPCRLLWSTPNPVQTYGENVMRAVAKADPEAMIIDTRATGRPDVVALTYHLYLETKAESVFVISNPYLTSKLVYGLESRDARNGRDTVKLHAAWATKTHELRINNVHLLDVLAGAASVPDQLIPSRRPRLARPETLRQLRSPILDVIRNDLIKVPGWQVAPAKIETILLARPSIKNAAVIGISAPEGHGEVPHAFIELKSKLFQEHMATSYGAADEEQGGREELVKGYIGERLARQKRLDSGVEFAESIPMTALEKVIKAKLKRNGLRGSNGCHHRWSRALEGSQGVEGETLNDRVTNGIQGEMDKANRVYANGEQRKSIKRAANVEDIVPRKYVKTSQKDQQSKPPKRLHIPGPWSTSCGASEPVKNQEQIVHTHTLNLSIK</sequence>
<organism evidence="4 5">
    <name type="scientific">Letharia lupina</name>
    <dbReference type="NCBI Taxonomy" id="560253"/>
    <lineage>
        <taxon>Eukaryota</taxon>
        <taxon>Fungi</taxon>
        <taxon>Dikarya</taxon>
        <taxon>Ascomycota</taxon>
        <taxon>Pezizomycotina</taxon>
        <taxon>Lecanoromycetes</taxon>
        <taxon>OSLEUM clade</taxon>
        <taxon>Lecanoromycetidae</taxon>
        <taxon>Lecanorales</taxon>
        <taxon>Lecanorineae</taxon>
        <taxon>Parmeliaceae</taxon>
        <taxon>Letharia</taxon>
    </lineage>
</organism>
<evidence type="ECO:0000259" key="3">
    <source>
        <dbReference type="Pfam" id="PF13193"/>
    </source>
</evidence>
<feature type="transmembrane region" description="Helical" evidence="2">
    <location>
        <begin position="272"/>
        <end position="291"/>
    </location>
</feature>
<feature type="transmembrane region" description="Helical" evidence="2">
    <location>
        <begin position="344"/>
        <end position="361"/>
    </location>
</feature>
<dbReference type="InterPro" id="IPR045851">
    <property type="entry name" value="AMP-bd_C_sf"/>
</dbReference>
<feature type="domain" description="AMP-binding enzyme C-terminal" evidence="3">
    <location>
        <begin position="644"/>
        <end position="737"/>
    </location>
</feature>
<keyword evidence="2" id="KW-0472">Membrane</keyword>
<dbReference type="Pfam" id="PF13193">
    <property type="entry name" value="AMP-binding_C"/>
    <property type="match status" value="1"/>
</dbReference>
<name>A0A8H6CEC7_9LECA</name>
<feature type="region of interest" description="Disordered" evidence="1">
    <location>
        <begin position="816"/>
        <end position="837"/>
    </location>
</feature>
<feature type="compositionally biased region" description="Basic and acidic residues" evidence="1">
    <location>
        <begin position="1"/>
        <end position="10"/>
    </location>
</feature>
<dbReference type="Gene3D" id="3.30.300.30">
    <property type="match status" value="1"/>
</dbReference>
<dbReference type="RefSeq" id="XP_037151151.1">
    <property type="nucleotide sequence ID" value="XM_037292612.1"/>
</dbReference>
<accession>A0A8H6CEC7</accession>
<dbReference type="InterPro" id="IPR052979">
    <property type="entry name" value="Adenylate-forming_domain"/>
</dbReference>
<proteinExistence type="predicted"/>
<keyword evidence="2" id="KW-1133">Transmembrane helix</keyword>
<feature type="transmembrane region" description="Helical" evidence="2">
    <location>
        <begin position="303"/>
        <end position="324"/>
    </location>
</feature>
<reference evidence="4 5" key="1">
    <citation type="journal article" date="2020" name="Genomics">
        <title>Complete, high-quality genomes from long-read metagenomic sequencing of two wolf lichen thalli reveals enigmatic genome architecture.</title>
        <authorList>
            <person name="McKenzie S.K."/>
            <person name="Walston R.F."/>
            <person name="Allen J.L."/>
        </authorList>
    </citation>
    <scope>NUCLEOTIDE SEQUENCE [LARGE SCALE GENOMIC DNA]</scope>
    <source>
        <strain evidence="4">WasteWater1</strain>
    </source>
</reference>
<keyword evidence="2" id="KW-0812">Transmembrane</keyword>
<feature type="compositionally biased region" description="Polar residues" evidence="1">
    <location>
        <begin position="24"/>
        <end position="33"/>
    </location>
</feature>
<feature type="region of interest" description="Disordered" evidence="1">
    <location>
        <begin position="1"/>
        <end position="37"/>
    </location>
</feature>
<dbReference type="PANTHER" id="PTHR33927:SF5">
    <property type="entry name" value="ENZYME, PUTATIVE (AFU_ORTHOLOGUE AFUA_8G01222)-RELATED"/>
    <property type="match status" value="1"/>
</dbReference>
<dbReference type="EMBL" id="JACCJB010000013">
    <property type="protein sequence ID" value="KAF6221716.1"/>
    <property type="molecule type" value="Genomic_DNA"/>
</dbReference>
<evidence type="ECO:0000256" key="2">
    <source>
        <dbReference type="SAM" id="Phobius"/>
    </source>
</evidence>
<comment type="caution">
    <text evidence="4">The sequence shown here is derived from an EMBL/GenBank/DDBJ whole genome shotgun (WGS) entry which is preliminary data.</text>
</comment>
<feature type="transmembrane region" description="Helical" evidence="2">
    <location>
        <begin position="146"/>
        <end position="169"/>
    </location>
</feature>
<feature type="transmembrane region" description="Helical" evidence="2">
    <location>
        <begin position="232"/>
        <end position="252"/>
    </location>
</feature>
<dbReference type="GeneID" id="59330098"/>
<dbReference type="SUPFAM" id="SSF56801">
    <property type="entry name" value="Acetyl-CoA synthetase-like"/>
    <property type="match status" value="1"/>
</dbReference>
<dbReference type="AlphaFoldDB" id="A0A8H6CEC7"/>
<evidence type="ECO:0000313" key="5">
    <source>
        <dbReference type="Proteomes" id="UP000593566"/>
    </source>
</evidence>
<dbReference type="InterPro" id="IPR039261">
    <property type="entry name" value="FNR_nucleotide-bd"/>
</dbReference>
<evidence type="ECO:0000313" key="4">
    <source>
        <dbReference type="EMBL" id="KAF6221716.1"/>
    </source>
</evidence>
<protein>
    <recommendedName>
        <fullName evidence="3">AMP-binding enzyme C-terminal domain-containing protein</fullName>
    </recommendedName>
</protein>
<dbReference type="InterPro" id="IPR025110">
    <property type="entry name" value="AMP-bd_C"/>
</dbReference>
<dbReference type="PANTHER" id="PTHR33927">
    <property type="entry name" value="TRANSMEMBRANE PROTEIN"/>
    <property type="match status" value="1"/>
</dbReference>
<dbReference type="SUPFAM" id="SSF52343">
    <property type="entry name" value="Ferredoxin reductase-like, C-terminal NADP-linked domain"/>
    <property type="match status" value="1"/>
</dbReference>